<evidence type="ECO:0000313" key="8">
    <source>
        <dbReference type="Proteomes" id="UP001597173"/>
    </source>
</evidence>
<organism evidence="7 8">
    <name type="scientific">Mycoplana ramosa</name>
    <name type="common">Mycoplana bullata</name>
    <dbReference type="NCBI Taxonomy" id="40837"/>
    <lineage>
        <taxon>Bacteria</taxon>
        <taxon>Pseudomonadati</taxon>
        <taxon>Pseudomonadota</taxon>
        <taxon>Alphaproteobacteria</taxon>
        <taxon>Hyphomicrobiales</taxon>
        <taxon>Rhizobiaceae</taxon>
        <taxon>Mycoplana</taxon>
    </lineage>
</organism>
<keyword evidence="7" id="KW-0436">Ligase</keyword>
<feature type="transmembrane region" description="Helical" evidence="5">
    <location>
        <begin position="404"/>
        <end position="423"/>
    </location>
</feature>
<dbReference type="GO" id="GO:0016874">
    <property type="term" value="F:ligase activity"/>
    <property type="evidence" value="ECO:0007669"/>
    <property type="project" value="UniProtKB-KW"/>
</dbReference>
<dbReference type="InterPro" id="IPR051533">
    <property type="entry name" value="WaaL-like"/>
</dbReference>
<keyword evidence="8" id="KW-1185">Reference proteome</keyword>
<comment type="subcellular location">
    <subcellularLocation>
        <location evidence="1">Membrane</location>
        <topology evidence="1">Multi-pass membrane protein</topology>
    </subcellularLocation>
</comment>
<feature type="transmembrane region" description="Helical" evidence="5">
    <location>
        <begin position="82"/>
        <end position="98"/>
    </location>
</feature>
<sequence length="478" mass="50871">MSSVPAASAVGDRRLTFLLFAVTGYFWITLSPLPDMSGLTSDTPWGGTSNVVNQIVVLAMFGALLAGLWMRGAWGLLFQQRALLSVLLFWFLLTAVLGDDPGSALRRVIFAGIVIFCANAVLLLPRNQTQFNVVIAAIVCVVVLLSYFGVAAMPVRAIHQATDGLESSLAGDWRGIYSHKNITAAAMAMSVFFGLYLAATGSRRLGWFLAAGALLFVLFSGGKTSTIMVPLTLLVAWLFERCRSLRVLLVWGTLIAANTILIGAAVSEQIGGTLENLGIDATFTDRSSIWRLAISAIADRPLLGYGFQSFWQTDTLFTGQAASETWAVTAANAHNGFVEALINAGVPGLILTLLWLVRAPMRNAAAALEGDNDIHLTRLFLRIWLFGIFLACLESAFYVNTGPIWFTILIGVFGLGLQARSTLAPVGESEADGTFSPLPPVAGAPAAARPVYAIVRPAISSGSKATGSPVIRISRGTG</sequence>
<feature type="transmembrane region" description="Helical" evidence="5">
    <location>
        <begin position="245"/>
        <end position="267"/>
    </location>
</feature>
<dbReference type="PANTHER" id="PTHR37422:SF21">
    <property type="entry name" value="EXOQ-LIKE PROTEIN"/>
    <property type="match status" value="1"/>
</dbReference>
<dbReference type="EMBL" id="JBHTNF010000017">
    <property type="protein sequence ID" value="MFD1330074.1"/>
    <property type="molecule type" value="Genomic_DNA"/>
</dbReference>
<keyword evidence="3 5" id="KW-1133">Transmembrane helix</keyword>
<protein>
    <submittedName>
        <fullName evidence="7">O-antigen ligase family protein</fullName>
    </submittedName>
</protein>
<keyword evidence="2 5" id="KW-0812">Transmembrane</keyword>
<feature type="transmembrane region" description="Helical" evidence="5">
    <location>
        <begin position="182"/>
        <end position="199"/>
    </location>
</feature>
<feature type="transmembrane region" description="Helical" evidence="5">
    <location>
        <begin position="15"/>
        <end position="31"/>
    </location>
</feature>
<evidence type="ECO:0000256" key="2">
    <source>
        <dbReference type="ARBA" id="ARBA00022692"/>
    </source>
</evidence>
<feature type="transmembrane region" description="Helical" evidence="5">
    <location>
        <begin position="206"/>
        <end position="239"/>
    </location>
</feature>
<dbReference type="PANTHER" id="PTHR37422">
    <property type="entry name" value="TEICHURONIC ACID BIOSYNTHESIS PROTEIN TUAE"/>
    <property type="match status" value="1"/>
</dbReference>
<dbReference type="InterPro" id="IPR007016">
    <property type="entry name" value="O-antigen_ligase-rel_domated"/>
</dbReference>
<comment type="caution">
    <text evidence="7">The sequence shown here is derived from an EMBL/GenBank/DDBJ whole genome shotgun (WGS) entry which is preliminary data.</text>
</comment>
<feature type="transmembrane region" description="Helical" evidence="5">
    <location>
        <begin position="131"/>
        <end position="150"/>
    </location>
</feature>
<evidence type="ECO:0000256" key="3">
    <source>
        <dbReference type="ARBA" id="ARBA00022989"/>
    </source>
</evidence>
<feature type="transmembrane region" description="Helical" evidence="5">
    <location>
        <begin position="379"/>
        <end position="398"/>
    </location>
</feature>
<keyword evidence="4 5" id="KW-0472">Membrane</keyword>
<evidence type="ECO:0000256" key="4">
    <source>
        <dbReference type="ARBA" id="ARBA00023136"/>
    </source>
</evidence>
<dbReference type="Pfam" id="PF04932">
    <property type="entry name" value="Wzy_C"/>
    <property type="match status" value="1"/>
</dbReference>
<feature type="transmembrane region" description="Helical" evidence="5">
    <location>
        <begin position="104"/>
        <end position="124"/>
    </location>
</feature>
<feature type="domain" description="O-antigen ligase-related" evidence="6">
    <location>
        <begin position="210"/>
        <end position="352"/>
    </location>
</feature>
<feature type="transmembrane region" description="Helical" evidence="5">
    <location>
        <begin position="51"/>
        <end position="70"/>
    </location>
</feature>
<name>A0ABW3Z1G2_MYCRA</name>
<evidence type="ECO:0000256" key="5">
    <source>
        <dbReference type="SAM" id="Phobius"/>
    </source>
</evidence>
<reference evidence="8" key="1">
    <citation type="journal article" date="2019" name="Int. J. Syst. Evol. Microbiol.">
        <title>The Global Catalogue of Microorganisms (GCM) 10K type strain sequencing project: providing services to taxonomists for standard genome sequencing and annotation.</title>
        <authorList>
            <consortium name="The Broad Institute Genomics Platform"/>
            <consortium name="The Broad Institute Genome Sequencing Center for Infectious Disease"/>
            <person name="Wu L."/>
            <person name="Ma J."/>
        </authorList>
    </citation>
    <scope>NUCLEOTIDE SEQUENCE [LARGE SCALE GENOMIC DNA]</scope>
    <source>
        <strain evidence="8">CCUG 55609</strain>
    </source>
</reference>
<gene>
    <name evidence="7" type="ORF">ACFQ33_19475</name>
</gene>
<feature type="transmembrane region" description="Helical" evidence="5">
    <location>
        <begin position="340"/>
        <end position="358"/>
    </location>
</feature>
<evidence type="ECO:0000256" key="1">
    <source>
        <dbReference type="ARBA" id="ARBA00004141"/>
    </source>
</evidence>
<dbReference type="RefSeq" id="WP_374836252.1">
    <property type="nucleotide sequence ID" value="NZ_JBHEEW010000002.1"/>
</dbReference>
<proteinExistence type="predicted"/>
<accession>A0ABW3Z1G2</accession>
<evidence type="ECO:0000259" key="6">
    <source>
        <dbReference type="Pfam" id="PF04932"/>
    </source>
</evidence>
<dbReference type="Proteomes" id="UP001597173">
    <property type="component" value="Unassembled WGS sequence"/>
</dbReference>
<evidence type="ECO:0000313" key="7">
    <source>
        <dbReference type="EMBL" id="MFD1330074.1"/>
    </source>
</evidence>